<dbReference type="SUPFAM" id="SSF52540">
    <property type="entry name" value="P-loop containing nucleoside triphosphate hydrolases"/>
    <property type="match status" value="1"/>
</dbReference>
<dbReference type="InterPro" id="IPR003439">
    <property type="entry name" value="ABC_transporter-like_ATP-bd"/>
</dbReference>
<organism evidence="5 6">
    <name type="scientific">Candidatus Dojkabacteria bacterium</name>
    <dbReference type="NCBI Taxonomy" id="2099670"/>
    <lineage>
        <taxon>Bacteria</taxon>
        <taxon>Candidatus Dojkabacteria</taxon>
    </lineage>
</organism>
<gene>
    <name evidence="5" type="ORF">GX533_01285</name>
</gene>
<dbReference type="InterPro" id="IPR027417">
    <property type="entry name" value="P-loop_NTPase"/>
</dbReference>
<dbReference type="InterPro" id="IPR010230">
    <property type="entry name" value="FeS-cluster_ATPase_SufC"/>
</dbReference>
<comment type="similarity">
    <text evidence="1">Belongs to the ABC transporter superfamily. Ycf16 family.</text>
</comment>
<dbReference type="InterPro" id="IPR003593">
    <property type="entry name" value="AAA+_ATPase"/>
</dbReference>
<dbReference type="EMBL" id="DUTP01000002">
    <property type="protein sequence ID" value="HHX99304.1"/>
    <property type="molecule type" value="Genomic_DNA"/>
</dbReference>
<keyword evidence="3 5" id="KW-0067">ATP-binding</keyword>
<name>A0A832RCD9_9BACT</name>
<dbReference type="GO" id="GO:0005524">
    <property type="term" value="F:ATP binding"/>
    <property type="evidence" value="ECO:0007669"/>
    <property type="project" value="UniProtKB-KW"/>
</dbReference>
<keyword evidence="2" id="KW-0547">Nucleotide-binding</keyword>
<evidence type="ECO:0000259" key="4">
    <source>
        <dbReference type="PROSITE" id="PS50893"/>
    </source>
</evidence>
<dbReference type="Proteomes" id="UP000576550">
    <property type="component" value="Unassembled WGS sequence"/>
</dbReference>
<dbReference type="PANTHER" id="PTHR43204">
    <property type="entry name" value="ABC TRANSPORTER I FAMILY MEMBER 6, CHLOROPLASTIC"/>
    <property type="match status" value="1"/>
</dbReference>
<comment type="caution">
    <text evidence="5">The sequence shown here is derived from an EMBL/GenBank/DDBJ whole genome shotgun (WGS) entry which is preliminary data.</text>
</comment>
<protein>
    <submittedName>
        <fullName evidence="5">ATP-binding cassette domain-containing protein</fullName>
    </submittedName>
</protein>
<evidence type="ECO:0000313" key="5">
    <source>
        <dbReference type="EMBL" id="HHX99304.1"/>
    </source>
</evidence>
<dbReference type="Gene3D" id="3.40.50.300">
    <property type="entry name" value="P-loop containing nucleotide triphosphate hydrolases"/>
    <property type="match status" value="1"/>
</dbReference>
<evidence type="ECO:0000256" key="1">
    <source>
        <dbReference type="ARBA" id="ARBA00006216"/>
    </source>
</evidence>
<reference evidence="5 6" key="1">
    <citation type="journal article" date="2020" name="Biotechnol. Biofuels">
        <title>New insights from the biogas microbiome by comprehensive genome-resolved metagenomics of nearly 1600 species originating from multiple anaerobic digesters.</title>
        <authorList>
            <person name="Campanaro S."/>
            <person name="Treu L."/>
            <person name="Rodriguez-R L.M."/>
            <person name="Kovalovszki A."/>
            <person name="Ziels R.M."/>
            <person name="Maus I."/>
            <person name="Zhu X."/>
            <person name="Kougias P.G."/>
            <person name="Basile A."/>
            <person name="Luo G."/>
            <person name="Schluter A."/>
            <person name="Konstantinidis K.T."/>
            <person name="Angelidaki I."/>
        </authorList>
    </citation>
    <scope>NUCLEOTIDE SEQUENCE [LARGE SCALE GENOMIC DNA]</scope>
    <source>
        <strain evidence="5">AS05jafATM_89</strain>
    </source>
</reference>
<evidence type="ECO:0000256" key="3">
    <source>
        <dbReference type="ARBA" id="ARBA00022840"/>
    </source>
</evidence>
<dbReference type="AlphaFoldDB" id="A0A832RCD9"/>
<evidence type="ECO:0000313" key="6">
    <source>
        <dbReference type="Proteomes" id="UP000576550"/>
    </source>
</evidence>
<dbReference type="GO" id="GO:0016887">
    <property type="term" value="F:ATP hydrolysis activity"/>
    <property type="evidence" value="ECO:0007669"/>
    <property type="project" value="InterPro"/>
</dbReference>
<dbReference type="SMART" id="SM00382">
    <property type="entry name" value="AAA"/>
    <property type="match status" value="1"/>
</dbReference>
<evidence type="ECO:0000256" key="2">
    <source>
        <dbReference type="ARBA" id="ARBA00022741"/>
    </source>
</evidence>
<proteinExistence type="inferred from homology"/>
<dbReference type="PANTHER" id="PTHR43204:SF1">
    <property type="entry name" value="ABC TRANSPORTER I FAMILY MEMBER 6, CHLOROPLASTIC"/>
    <property type="match status" value="1"/>
</dbReference>
<dbReference type="PROSITE" id="PS50893">
    <property type="entry name" value="ABC_TRANSPORTER_2"/>
    <property type="match status" value="1"/>
</dbReference>
<feature type="domain" description="ABC transporter" evidence="4">
    <location>
        <begin position="2"/>
        <end position="236"/>
    </location>
</feature>
<sequence length="243" mass="26931">MFKVKNLSVTVDGQEIIKGLTQDFAVPVGKFFVLFGPNGCGKSTLFRACMGFSKYEVSGDILLDGKKINGLKIDERVKSGLAYMYQNPPSLKGVKFEDVAKESVGDDLVWKEYSKDIDNLDARKFLKRDINVGLSGGEVKRSELLSLAMLENTKVFLFDEPDSGIDLDNLKKIGKYMGDLLKKKKAMGIIVTHSGDILKYIDAVKGAVMYRGKIACVGKPMEILNCIKEEGYSKCVNCEEVKK</sequence>
<dbReference type="Pfam" id="PF00005">
    <property type="entry name" value="ABC_tran"/>
    <property type="match status" value="1"/>
</dbReference>
<accession>A0A832RCD9</accession>